<reference evidence="1" key="1">
    <citation type="submission" date="2020-10" db="EMBL/GenBank/DDBJ databases">
        <authorList>
            <person name="Gilroy R."/>
        </authorList>
    </citation>
    <scope>NUCLEOTIDE SEQUENCE</scope>
    <source>
        <strain evidence="1">CHK199-13235</strain>
    </source>
</reference>
<proteinExistence type="predicted"/>
<accession>A0A9D1FQ33</accession>
<dbReference type="EMBL" id="DVJP01000072">
    <property type="protein sequence ID" value="HIS77275.1"/>
    <property type="molecule type" value="Genomic_DNA"/>
</dbReference>
<comment type="caution">
    <text evidence="1">The sequence shown here is derived from an EMBL/GenBank/DDBJ whole genome shotgun (WGS) entry which is preliminary data.</text>
</comment>
<protein>
    <submittedName>
        <fullName evidence="1">Uncharacterized protein</fullName>
    </submittedName>
</protein>
<gene>
    <name evidence="1" type="ORF">IAB51_10805</name>
</gene>
<reference evidence="1" key="2">
    <citation type="journal article" date="2021" name="PeerJ">
        <title>Extensive microbial diversity within the chicken gut microbiome revealed by metagenomics and culture.</title>
        <authorList>
            <person name="Gilroy R."/>
            <person name="Ravi A."/>
            <person name="Getino M."/>
            <person name="Pursley I."/>
            <person name="Horton D.L."/>
            <person name="Alikhan N.F."/>
            <person name="Baker D."/>
            <person name="Gharbi K."/>
            <person name="Hall N."/>
            <person name="Watson M."/>
            <person name="Adriaenssens E.M."/>
            <person name="Foster-Nyarko E."/>
            <person name="Jarju S."/>
            <person name="Secka A."/>
            <person name="Antonio M."/>
            <person name="Oren A."/>
            <person name="Chaudhuri R.R."/>
            <person name="La Ragione R."/>
            <person name="Hildebrand F."/>
            <person name="Pallen M.J."/>
        </authorList>
    </citation>
    <scope>NUCLEOTIDE SEQUENCE</scope>
    <source>
        <strain evidence="1">CHK199-13235</strain>
    </source>
</reference>
<organism evidence="1 2">
    <name type="scientific">Candidatus Merdivicinus excrementipullorum</name>
    <dbReference type="NCBI Taxonomy" id="2840867"/>
    <lineage>
        <taxon>Bacteria</taxon>
        <taxon>Bacillati</taxon>
        <taxon>Bacillota</taxon>
        <taxon>Clostridia</taxon>
        <taxon>Eubacteriales</taxon>
        <taxon>Oscillospiraceae</taxon>
        <taxon>Oscillospiraceae incertae sedis</taxon>
        <taxon>Candidatus Merdivicinus</taxon>
    </lineage>
</organism>
<name>A0A9D1FQ33_9FIRM</name>
<dbReference type="AlphaFoldDB" id="A0A9D1FQ33"/>
<dbReference type="Proteomes" id="UP000824002">
    <property type="component" value="Unassembled WGS sequence"/>
</dbReference>
<sequence>MFLFLEKYFPIQPPAGKEGPSSSHHLDGFHNYIREKLAMYGNGAPEEKPAFPSLAK</sequence>
<evidence type="ECO:0000313" key="2">
    <source>
        <dbReference type="Proteomes" id="UP000824002"/>
    </source>
</evidence>
<evidence type="ECO:0000313" key="1">
    <source>
        <dbReference type="EMBL" id="HIS77275.1"/>
    </source>
</evidence>